<comment type="caution">
    <text evidence="1">The sequence shown here is derived from an EMBL/GenBank/DDBJ whole genome shotgun (WGS) entry which is preliminary data.</text>
</comment>
<dbReference type="OrthoDB" id="495350at2759"/>
<dbReference type="PANTHER" id="PTHR15394:SF3">
    <property type="entry name" value="SERINE HYDROLASE RBBP9"/>
    <property type="match status" value="1"/>
</dbReference>
<gene>
    <name evidence="1" type="ORF">HYH03_000180</name>
</gene>
<evidence type="ECO:0000313" key="2">
    <source>
        <dbReference type="Proteomes" id="UP000612055"/>
    </source>
</evidence>
<protein>
    <submittedName>
        <fullName evidence="1">Uncharacterized protein</fullName>
    </submittedName>
</protein>
<sequence>MAAKVVIAIVPGNGAGNVERCNYYGWLKAQLQRRFKQDEVAVNLRNMPDPVTARESMWLPFMEKQLGCGPTSIICGHSSGAAAAMRFAESHPVAGLVLVGAYSSDLGDSTERASGYFSRPWQWDRIKANSGFIVQFASQDDPFLPWGEQHGVAKALSADLREYEDMGHFQDEEQPDILEVLEIHIKKLLFEAAGKQRTEAEAEGDQGSS</sequence>
<dbReference type="AlphaFoldDB" id="A0A835YF02"/>
<dbReference type="SUPFAM" id="SSF53474">
    <property type="entry name" value="alpha/beta-Hydrolases"/>
    <property type="match status" value="1"/>
</dbReference>
<name>A0A835YF02_9CHLO</name>
<dbReference type="GO" id="GO:0016787">
    <property type="term" value="F:hydrolase activity"/>
    <property type="evidence" value="ECO:0007669"/>
    <property type="project" value="InterPro"/>
</dbReference>
<dbReference type="EMBL" id="JAEHOE010000001">
    <property type="protein sequence ID" value="KAG2501677.1"/>
    <property type="molecule type" value="Genomic_DNA"/>
</dbReference>
<dbReference type="InterPro" id="IPR029058">
    <property type="entry name" value="AB_hydrolase_fold"/>
</dbReference>
<keyword evidence="2" id="KW-1185">Reference proteome</keyword>
<organism evidence="1 2">
    <name type="scientific">Edaphochlamys debaryana</name>
    <dbReference type="NCBI Taxonomy" id="47281"/>
    <lineage>
        <taxon>Eukaryota</taxon>
        <taxon>Viridiplantae</taxon>
        <taxon>Chlorophyta</taxon>
        <taxon>core chlorophytes</taxon>
        <taxon>Chlorophyceae</taxon>
        <taxon>CS clade</taxon>
        <taxon>Chlamydomonadales</taxon>
        <taxon>Chlamydomonadales incertae sedis</taxon>
        <taxon>Edaphochlamys</taxon>
    </lineage>
</organism>
<proteinExistence type="predicted"/>
<dbReference type="PANTHER" id="PTHR15394">
    <property type="entry name" value="SERINE HYDROLASE RBBP9"/>
    <property type="match status" value="1"/>
</dbReference>
<accession>A0A835YF02</accession>
<dbReference type="Proteomes" id="UP000612055">
    <property type="component" value="Unassembled WGS sequence"/>
</dbReference>
<dbReference type="Gene3D" id="3.40.50.1820">
    <property type="entry name" value="alpha/beta hydrolase"/>
    <property type="match status" value="1"/>
</dbReference>
<evidence type="ECO:0000313" key="1">
    <source>
        <dbReference type="EMBL" id="KAG2501677.1"/>
    </source>
</evidence>
<dbReference type="InterPro" id="IPR010662">
    <property type="entry name" value="RBBP9/YdeN"/>
</dbReference>
<reference evidence="1" key="1">
    <citation type="journal article" date="2020" name="bioRxiv">
        <title>Comparative genomics of Chlamydomonas.</title>
        <authorList>
            <person name="Craig R.J."/>
            <person name="Hasan A.R."/>
            <person name="Ness R.W."/>
            <person name="Keightley P.D."/>
        </authorList>
    </citation>
    <scope>NUCLEOTIDE SEQUENCE</scope>
    <source>
        <strain evidence="1">CCAP 11/70</strain>
    </source>
</reference>
<dbReference type="Pfam" id="PF06821">
    <property type="entry name" value="Ser_hydrolase"/>
    <property type="match status" value="1"/>
</dbReference>